<evidence type="ECO:0000313" key="6">
    <source>
        <dbReference type="RefSeq" id="XP_028128325.1"/>
    </source>
</evidence>
<evidence type="ECO:0000256" key="2">
    <source>
        <dbReference type="SAM" id="MobiDB-lite"/>
    </source>
</evidence>
<dbReference type="KEGG" id="dvv:114324661"/>
<evidence type="ECO:0000313" key="7">
    <source>
        <dbReference type="RefSeq" id="XP_028128326.1"/>
    </source>
</evidence>
<name>A0A6P7F4D6_DIAVI</name>
<dbReference type="GO" id="GO:0003729">
    <property type="term" value="F:mRNA binding"/>
    <property type="evidence" value="ECO:0007669"/>
    <property type="project" value="TreeGrafter"/>
</dbReference>
<dbReference type="PANTHER" id="PTHR11208:SF140">
    <property type="entry name" value="GH05812P-RELATED"/>
    <property type="match status" value="1"/>
</dbReference>
<keyword evidence="5" id="KW-1185">Reference proteome</keyword>
<dbReference type="GO" id="GO:0000381">
    <property type="term" value="P:regulation of alternative mRNA splicing, via spliceosome"/>
    <property type="evidence" value="ECO:0007669"/>
    <property type="project" value="TreeGrafter"/>
</dbReference>
<dbReference type="InterPro" id="IPR004087">
    <property type="entry name" value="KH_dom"/>
</dbReference>
<sequence>MKSDEEMGRDKPSGATQGNHTHHSKNKGGESRRMVDITRDKPIKVAVRVVVPVRDHPKFNFVGKLLGPKGNSLKRLQEDTMCKMAVLGRGSMKDRHKEEELRASGDPKFQHLSEELHVEISAFATPAEAHARIAYALAEVRRFLVPDYNDDIRQEQMWEMQVLSNQKNTKGDESNGGGSQIENSEDRLSDGEAGEGNGAFGSDSQNSKDDNSMEHPAMRGIQAGNTPPTVPTDILAPTNGQSPTSAEPGAAAICPVAAAAALGNRKRPLLSGGPRTSMTPTKRTVMGLLARARAAQAKQLPGVTGATAFARGVSVFDERAPTLVPLLREDYMSAVNLNLI</sequence>
<dbReference type="Proteomes" id="UP001652700">
    <property type="component" value="Unplaced"/>
</dbReference>
<proteinExistence type="predicted"/>
<reference evidence="4" key="2">
    <citation type="submission" date="2025-05" db="UniProtKB">
        <authorList>
            <consortium name="EnsemblMetazoa"/>
        </authorList>
    </citation>
    <scope>IDENTIFICATION</scope>
</reference>
<dbReference type="SUPFAM" id="SSF54791">
    <property type="entry name" value="Eukaryotic type KH-domain (KH-domain type I)"/>
    <property type="match status" value="1"/>
</dbReference>
<feature type="region of interest" description="Disordered" evidence="2">
    <location>
        <begin position="165"/>
        <end position="248"/>
    </location>
</feature>
<dbReference type="CDD" id="cd22384">
    <property type="entry name" value="KH-I_KHDRBS"/>
    <property type="match status" value="1"/>
</dbReference>
<dbReference type="InterPro" id="IPR036612">
    <property type="entry name" value="KH_dom_type_1_sf"/>
</dbReference>
<accession>A0A6P7F4D6</accession>
<evidence type="ECO:0000259" key="3">
    <source>
        <dbReference type="SMART" id="SM00322"/>
    </source>
</evidence>
<feature type="compositionally biased region" description="Basic and acidic residues" evidence="2">
    <location>
        <begin position="1"/>
        <end position="12"/>
    </location>
</feature>
<feature type="domain" description="K Homology" evidence="3">
    <location>
        <begin position="43"/>
        <end position="141"/>
    </location>
</feature>
<gene>
    <name evidence="6 7" type="primary">LOC114324661</name>
</gene>
<dbReference type="RefSeq" id="XP_028128325.1">
    <property type="nucleotide sequence ID" value="XM_028272524.1"/>
</dbReference>
<dbReference type="Gene3D" id="3.30.1370.10">
    <property type="entry name" value="K Homology domain, type 1"/>
    <property type="match status" value="1"/>
</dbReference>
<evidence type="ECO:0000256" key="1">
    <source>
        <dbReference type="ARBA" id="ARBA00022884"/>
    </source>
</evidence>
<dbReference type="InterPro" id="IPR045071">
    <property type="entry name" value="BBP-like"/>
</dbReference>
<dbReference type="GO" id="GO:0005634">
    <property type="term" value="C:nucleus"/>
    <property type="evidence" value="ECO:0007669"/>
    <property type="project" value="TreeGrafter"/>
</dbReference>
<dbReference type="RefSeq" id="XP_028128326.1">
    <property type="nucleotide sequence ID" value="XM_028272525.1"/>
</dbReference>
<dbReference type="EnsemblMetazoa" id="XM_028272525.2">
    <property type="protein sequence ID" value="XP_028128326.1"/>
    <property type="gene ID" value="LOC114324661"/>
</dbReference>
<feature type="region of interest" description="Disordered" evidence="2">
    <location>
        <begin position="1"/>
        <end position="36"/>
    </location>
</feature>
<evidence type="ECO:0000313" key="4">
    <source>
        <dbReference type="EnsemblMetazoa" id="XP_028128326.1"/>
    </source>
</evidence>
<reference evidence="6 7" key="1">
    <citation type="submission" date="2025-04" db="UniProtKB">
        <authorList>
            <consortium name="RefSeq"/>
        </authorList>
    </citation>
    <scope>IDENTIFICATION</scope>
    <source>
        <tissue evidence="6 7">Whole insect</tissue>
    </source>
</reference>
<keyword evidence="1" id="KW-0694">RNA-binding</keyword>
<dbReference type="Pfam" id="PF22675">
    <property type="entry name" value="KH-I_KHDC4-BBP"/>
    <property type="match status" value="1"/>
</dbReference>
<organism evidence="6">
    <name type="scientific">Diabrotica virgifera virgifera</name>
    <name type="common">western corn rootworm</name>
    <dbReference type="NCBI Taxonomy" id="50390"/>
    <lineage>
        <taxon>Eukaryota</taxon>
        <taxon>Metazoa</taxon>
        <taxon>Ecdysozoa</taxon>
        <taxon>Arthropoda</taxon>
        <taxon>Hexapoda</taxon>
        <taxon>Insecta</taxon>
        <taxon>Pterygota</taxon>
        <taxon>Neoptera</taxon>
        <taxon>Endopterygota</taxon>
        <taxon>Coleoptera</taxon>
        <taxon>Polyphaga</taxon>
        <taxon>Cucujiformia</taxon>
        <taxon>Chrysomeloidea</taxon>
        <taxon>Chrysomelidae</taxon>
        <taxon>Galerucinae</taxon>
        <taxon>Diabroticina</taxon>
        <taxon>Diabroticites</taxon>
        <taxon>Diabrotica</taxon>
    </lineage>
</organism>
<dbReference type="AlphaFoldDB" id="A0A6P7F4D6"/>
<dbReference type="InterPro" id="IPR055256">
    <property type="entry name" value="KH_1_KHDC4/BBP-like"/>
</dbReference>
<feature type="compositionally biased region" description="Basic and acidic residues" evidence="2">
    <location>
        <begin position="206"/>
        <end position="217"/>
    </location>
</feature>
<protein>
    <submittedName>
        <fullName evidence="6 7">KH domain-containing, RNA-binding, signal transduction-associated protein 2-like</fullName>
    </submittedName>
</protein>
<dbReference type="SMART" id="SM00322">
    <property type="entry name" value="KH"/>
    <property type="match status" value="1"/>
</dbReference>
<dbReference type="GeneID" id="114324661"/>
<dbReference type="PANTHER" id="PTHR11208">
    <property type="entry name" value="RNA-BINDING PROTEIN RELATED"/>
    <property type="match status" value="1"/>
</dbReference>
<evidence type="ECO:0000313" key="5">
    <source>
        <dbReference type="Proteomes" id="UP001652700"/>
    </source>
</evidence>
<feature type="compositionally biased region" description="Basic and acidic residues" evidence="2">
    <location>
        <begin position="27"/>
        <end position="36"/>
    </location>
</feature>